<reference evidence="4 5" key="1">
    <citation type="journal article" date="2014" name="Genome Announc.">
        <title>Draft Genome Sequence of Magnetospirillum sp. Strain SO-1, a Freshwater Magnetotactic Bacterium Isolated from the Ol'khovka River, Russia.</title>
        <authorList>
            <person name="Grouzdev D.S."/>
            <person name="Dziuba M.V."/>
            <person name="Sukhacheva M.S."/>
            <person name="Mardanov A.V."/>
            <person name="Beletskiy A.V."/>
            <person name="Kuznetsov B.B."/>
            <person name="Skryabin K.G."/>
        </authorList>
    </citation>
    <scope>NUCLEOTIDE SEQUENCE [LARGE SCALE GENOMIC DNA]</scope>
    <source>
        <strain evidence="4 5">SO-1</strain>
    </source>
</reference>
<dbReference type="InterPro" id="IPR001789">
    <property type="entry name" value="Sig_transdc_resp-reg_receiver"/>
</dbReference>
<keyword evidence="5" id="KW-1185">Reference proteome</keyword>
<evidence type="ECO:0000259" key="3">
    <source>
        <dbReference type="PROSITE" id="PS50110"/>
    </source>
</evidence>
<dbReference type="AlphaFoldDB" id="M3A809"/>
<dbReference type="PROSITE" id="PS50110">
    <property type="entry name" value="RESPONSE_REGULATORY"/>
    <property type="match status" value="1"/>
</dbReference>
<dbReference type="Proteomes" id="UP000011744">
    <property type="component" value="Unassembled WGS sequence"/>
</dbReference>
<evidence type="ECO:0000313" key="4">
    <source>
        <dbReference type="EMBL" id="EME68604.1"/>
    </source>
</evidence>
<comment type="caution">
    <text evidence="4">The sequence shown here is derived from an EMBL/GenBank/DDBJ whole genome shotgun (WGS) entry which is preliminary data.</text>
</comment>
<organism evidence="4 5">
    <name type="scientific">Paramagnetospirillum caucaseum</name>
    <dbReference type="NCBI Taxonomy" id="1244869"/>
    <lineage>
        <taxon>Bacteria</taxon>
        <taxon>Pseudomonadati</taxon>
        <taxon>Pseudomonadota</taxon>
        <taxon>Alphaproteobacteria</taxon>
        <taxon>Rhodospirillales</taxon>
        <taxon>Magnetospirillaceae</taxon>
        <taxon>Paramagnetospirillum</taxon>
    </lineage>
</organism>
<evidence type="ECO:0000256" key="2">
    <source>
        <dbReference type="SAM" id="MobiDB-lite"/>
    </source>
</evidence>
<feature type="region of interest" description="Disordered" evidence="2">
    <location>
        <begin position="149"/>
        <end position="168"/>
    </location>
</feature>
<dbReference type="GO" id="GO:0000160">
    <property type="term" value="P:phosphorelay signal transduction system"/>
    <property type="evidence" value="ECO:0007669"/>
    <property type="project" value="InterPro"/>
</dbReference>
<dbReference type="EMBL" id="AONQ01000059">
    <property type="protein sequence ID" value="EME68604.1"/>
    <property type="molecule type" value="Genomic_DNA"/>
</dbReference>
<dbReference type="RefSeq" id="WP_008620145.1">
    <property type="nucleotide sequence ID" value="NZ_AONQ01000059.1"/>
</dbReference>
<evidence type="ECO:0000256" key="1">
    <source>
        <dbReference type="PROSITE-ProRule" id="PRU00169"/>
    </source>
</evidence>
<feature type="modified residue" description="4-aspartylphosphate" evidence="1">
    <location>
        <position position="63"/>
    </location>
</feature>
<dbReference type="OrthoDB" id="8449384at2"/>
<protein>
    <submittedName>
        <fullName evidence="4">Putative two-component response regulator</fullName>
    </submittedName>
</protein>
<dbReference type="STRING" id="1244869.H261_17668"/>
<dbReference type="eggNOG" id="COG0745">
    <property type="taxonomic scope" value="Bacteria"/>
</dbReference>
<sequence>MTHDAPHNATGMRALLRNLDSRSRDVVARTLGVLGCRSLQVSDQAAGDTPLDRSDMIDLLVVDTDGDVEAACALVRDMRRGVEAENAFAVTILMTSLAQTEHLARLLDCGADAILEKPVDPVKVAERITGLIRKRRCFVVTESYVGPDRRTRGVRPGTPAAARLPVPNPLRETTLSGMSREELRGLIRLTWEALDRKRTGHAAA</sequence>
<dbReference type="PATRIC" id="fig|1244869.3.peg.3539"/>
<feature type="domain" description="Response regulatory" evidence="3">
    <location>
        <begin position="13"/>
        <end position="132"/>
    </location>
</feature>
<evidence type="ECO:0000313" key="5">
    <source>
        <dbReference type="Proteomes" id="UP000011744"/>
    </source>
</evidence>
<gene>
    <name evidence="4" type="ORF">H261_17668</name>
</gene>
<keyword evidence="1" id="KW-0597">Phosphoprotein</keyword>
<proteinExistence type="predicted"/>
<dbReference type="Gene3D" id="3.40.50.2300">
    <property type="match status" value="1"/>
</dbReference>
<dbReference type="InterPro" id="IPR011006">
    <property type="entry name" value="CheY-like_superfamily"/>
</dbReference>
<name>M3A809_9PROT</name>
<dbReference type="SUPFAM" id="SSF52172">
    <property type="entry name" value="CheY-like"/>
    <property type="match status" value="1"/>
</dbReference>
<accession>M3A809</accession>